<name>K1UKK9_9ZZZZ</name>
<proteinExistence type="predicted"/>
<dbReference type="AlphaFoldDB" id="K1UKK9"/>
<protein>
    <submittedName>
        <fullName evidence="1">Uncharacterized protein</fullName>
    </submittedName>
</protein>
<evidence type="ECO:0000313" key="1">
    <source>
        <dbReference type="EMBL" id="EKC80764.1"/>
    </source>
</evidence>
<accession>K1UKK9</accession>
<sequence>DLYSHIPGITYEDGYLTDENGATVCLMFSGIIPDEAGYAAILTNLTADNIERIEYYRLDNLEEPYYDGVLNFVTVGVNFNAPSIKEQLTPSPGCEL</sequence>
<reference evidence="1" key="1">
    <citation type="journal article" date="2013" name="Environ. Microbiol.">
        <title>Microbiota from the distal guts of lean and obese adolescents exhibit partial functional redundancy besides clear differences in community structure.</title>
        <authorList>
            <person name="Ferrer M."/>
            <person name="Ruiz A."/>
            <person name="Lanza F."/>
            <person name="Haange S.B."/>
            <person name="Oberbach A."/>
            <person name="Till H."/>
            <person name="Bargiela R."/>
            <person name="Campoy C."/>
            <person name="Segura M.T."/>
            <person name="Richter M."/>
            <person name="von Bergen M."/>
            <person name="Seifert J."/>
            <person name="Suarez A."/>
        </authorList>
    </citation>
    <scope>NUCLEOTIDE SEQUENCE</scope>
</reference>
<dbReference type="EMBL" id="AJWY01000739">
    <property type="protein sequence ID" value="EKC80764.1"/>
    <property type="molecule type" value="Genomic_DNA"/>
</dbReference>
<feature type="non-terminal residue" evidence="1">
    <location>
        <position position="1"/>
    </location>
</feature>
<organism evidence="1">
    <name type="scientific">human gut metagenome</name>
    <dbReference type="NCBI Taxonomy" id="408170"/>
    <lineage>
        <taxon>unclassified sequences</taxon>
        <taxon>metagenomes</taxon>
        <taxon>organismal metagenomes</taxon>
    </lineage>
</organism>
<comment type="caution">
    <text evidence="1">The sequence shown here is derived from an EMBL/GenBank/DDBJ whole genome shotgun (WGS) entry which is preliminary data.</text>
</comment>
<gene>
    <name evidence="1" type="ORF">LEA_01044</name>
</gene>